<comment type="caution">
    <text evidence="1">The sequence shown here is derived from an EMBL/GenBank/DDBJ whole genome shotgun (WGS) entry which is preliminary data.</text>
</comment>
<accession>A0A1G1T956</accession>
<dbReference type="EMBL" id="MDZB01000089">
    <property type="protein sequence ID" value="OGX87394.1"/>
    <property type="molecule type" value="Genomic_DNA"/>
</dbReference>
<protein>
    <submittedName>
        <fullName evidence="1">Uncharacterized protein</fullName>
    </submittedName>
</protein>
<dbReference type="AlphaFoldDB" id="A0A1G1T956"/>
<proteinExistence type="predicted"/>
<evidence type="ECO:0000313" key="1">
    <source>
        <dbReference type="EMBL" id="OGX87394.1"/>
    </source>
</evidence>
<dbReference type="Proteomes" id="UP000176294">
    <property type="component" value="Unassembled WGS sequence"/>
</dbReference>
<evidence type="ECO:0000313" key="2">
    <source>
        <dbReference type="Proteomes" id="UP000176294"/>
    </source>
</evidence>
<reference evidence="1 2" key="1">
    <citation type="submission" date="2016-08" db="EMBL/GenBank/DDBJ databases">
        <title>Hymenobacter coccineus sp. nov., Hymenobacter lapidarius sp. nov. and Hymenobacter glacialis sp. nov., isolated from Antarctic soil.</title>
        <authorList>
            <person name="Sedlacek I."/>
            <person name="Kralova S."/>
            <person name="Kyrova K."/>
            <person name="Maslanova I."/>
            <person name="Stankova E."/>
            <person name="Vrbovska V."/>
            <person name="Nemec M."/>
            <person name="Bartak M."/>
            <person name="Svec P."/>
            <person name="Busse H.-J."/>
            <person name="Pantucek R."/>
        </authorList>
    </citation>
    <scope>NUCLEOTIDE SEQUENCE [LARGE SCALE GENOMIC DNA]</scope>
    <source>
        <strain evidence="1 2">CCM 8643</strain>
    </source>
</reference>
<name>A0A1G1T956_9BACT</name>
<gene>
    <name evidence="1" type="ORF">BEN47_10690</name>
</gene>
<organism evidence="1 2">
    <name type="scientific">Hymenobacter lapidarius</name>
    <dbReference type="NCBI Taxonomy" id="1908237"/>
    <lineage>
        <taxon>Bacteria</taxon>
        <taxon>Pseudomonadati</taxon>
        <taxon>Bacteroidota</taxon>
        <taxon>Cytophagia</taxon>
        <taxon>Cytophagales</taxon>
        <taxon>Hymenobacteraceae</taxon>
        <taxon>Hymenobacter</taxon>
    </lineage>
</organism>
<sequence length="64" mass="6752">MPITCATTTPGKACTGQHLPPAHHRANVHRHAAHEGRHLGAQLHPLVGQQLAGQRGFLGQLLGP</sequence>
<keyword evidence="2" id="KW-1185">Reference proteome</keyword>